<dbReference type="EMBL" id="DSVQ01000006">
    <property type="protein sequence ID" value="HGT38201.1"/>
    <property type="molecule type" value="Genomic_DNA"/>
</dbReference>
<name>A0A7C4QGJ8_9PLAN</name>
<evidence type="ECO:0000313" key="1">
    <source>
        <dbReference type="EMBL" id="HGT38201.1"/>
    </source>
</evidence>
<dbReference type="AlphaFoldDB" id="A0A7C4QGJ8"/>
<gene>
    <name evidence="1" type="ORF">ENS64_02880</name>
</gene>
<accession>A0A7C4QGJ8</accession>
<protein>
    <submittedName>
        <fullName evidence="1">DUF4832 domain-containing protein</fullName>
    </submittedName>
</protein>
<reference evidence="1" key="1">
    <citation type="journal article" date="2020" name="mSystems">
        <title>Genome- and Community-Level Interaction Insights into Carbon Utilization and Element Cycling Functions of Hydrothermarchaeota in Hydrothermal Sediment.</title>
        <authorList>
            <person name="Zhou Z."/>
            <person name="Liu Y."/>
            <person name="Xu W."/>
            <person name="Pan J."/>
            <person name="Luo Z.H."/>
            <person name="Li M."/>
        </authorList>
    </citation>
    <scope>NUCLEOTIDE SEQUENCE [LARGE SCALE GENOMIC DNA]</scope>
    <source>
        <strain evidence="1">SpSt-508</strain>
    </source>
</reference>
<proteinExistence type="predicted"/>
<comment type="caution">
    <text evidence="1">The sequence shown here is derived from an EMBL/GenBank/DDBJ whole genome shotgun (WGS) entry which is preliminary data.</text>
</comment>
<dbReference type="Gene3D" id="3.20.20.80">
    <property type="entry name" value="Glycosidases"/>
    <property type="match status" value="1"/>
</dbReference>
<sequence>MFYLHLVCQGTKHTLRKARSAMQRVHCVPSGIVFLAVCASAWSDEATRLLEYAPAPVDNPLKGLVPYQGDVRDKFPHSLEFNYLPYSALVKGYDQFDWQPLERMLDDIASRGHQAVFRIYLEYPNRSGAIPLFLIQDGLQVTRWDFKETAQASSAKMETPNYEDSRLRRSLKNFIAALGRKYDGDPRIGFITAGLLGTWGEWHSWPREELFASKNVQTEVMDAYEAAFQITPVLLRYPAGDADDDKASNADRKFGYHDDSFAWATLHTGKKGDAWFYMTALKTAGPAAEAKWKTHPIGGEIRPEAWGQVFDEAPKNKRIQNFRQCVEATHVTWLMDSGMFQRKQPAVRIRRAEDEVRRMGYEFHCPRVTVHRDQNAQLLVKLEVENRGVAPFYYDWGAEWGLLAEGQAVKVWPATGKLTGLLPGDPPRVWTDTLNVAGVKSGRYILAVRVPNPLKNGHPLRFANSTQDADAASWLSLDKIVIMNAAQ</sequence>
<organism evidence="1">
    <name type="scientific">Schlesneria paludicola</name>
    <dbReference type="NCBI Taxonomy" id="360056"/>
    <lineage>
        <taxon>Bacteria</taxon>
        <taxon>Pseudomonadati</taxon>
        <taxon>Planctomycetota</taxon>
        <taxon>Planctomycetia</taxon>
        <taxon>Planctomycetales</taxon>
        <taxon>Planctomycetaceae</taxon>
        <taxon>Schlesneria</taxon>
    </lineage>
</organism>